<name>A0A875S3R7_EENNA</name>
<keyword evidence="1" id="KW-0812">Transmembrane</keyword>
<dbReference type="OrthoDB" id="10596478at2759"/>
<dbReference type="KEGG" id="bnn:FOA43_001249"/>
<dbReference type="EMBL" id="CP064812">
    <property type="protein sequence ID" value="QPG73934.1"/>
    <property type="molecule type" value="Genomic_DNA"/>
</dbReference>
<keyword evidence="1" id="KW-0472">Membrane</keyword>
<dbReference type="GeneID" id="62194650"/>
<organism evidence="2 3">
    <name type="scientific">Eeniella nana</name>
    <name type="common">Yeast</name>
    <name type="synonym">Brettanomyces nanus</name>
    <dbReference type="NCBI Taxonomy" id="13502"/>
    <lineage>
        <taxon>Eukaryota</taxon>
        <taxon>Fungi</taxon>
        <taxon>Dikarya</taxon>
        <taxon>Ascomycota</taxon>
        <taxon>Saccharomycotina</taxon>
        <taxon>Pichiomycetes</taxon>
        <taxon>Pichiales</taxon>
        <taxon>Pichiaceae</taxon>
        <taxon>Brettanomyces</taxon>
    </lineage>
</organism>
<proteinExistence type="predicted"/>
<protein>
    <submittedName>
        <fullName evidence="2">Uncharacterized protein</fullName>
    </submittedName>
</protein>
<feature type="transmembrane region" description="Helical" evidence="1">
    <location>
        <begin position="68"/>
        <end position="88"/>
    </location>
</feature>
<gene>
    <name evidence="2" type="ORF">FOA43_001249</name>
</gene>
<dbReference type="Proteomes" id="UP000662931">
    <property type="component" value="Chromosome 1"/>
</dbReference>
<evidence type="ECO:0000313" key="3">
    <source>
        <dbReference type="Proteomes" id="UP000662931"/>
    </source>
</evidence>
<evidence type="ECO:0000313" key="2">
    <source>
        <dbReference type="EMBL" id="QPG73934.1"/>
    </source>
</evidence>
<keyword evidence="3" id="KW-1185">Reference proteome</keyword>
<sequence>MNAALNAPPVAAVELPDNSNSGEIPHGEWTEQFGEAVETGSTDSIRSTVYAAPRDGQDHSSWISRDTVSLLGSIVFYLLIIVMIAHYARWTYVYLKKKVERNRNLGDLLQRRQQQITLASIPRSKRNIFRNLYERNWTGGQVNDPEMALSIQQQPAQLPSYDQAVNGS</sequence>
<dbReference type="AlphaFoldDB" id="A0A875S3R7"/>
<reference evidence="2" key="1">
    <citation type="submission" date="2020-10" db="EMBL/GenBank/DDBJ databases">
        <authorList>
            <person name="Roach M.J.R."/>
        </authorList>
    </citation>
    <scope>NUCLEOTIDE SEQUENCE</scope>
    <source>
        <strain evidence="2">CBS 1945</strain>
    </source>
</reference>
<accession>A0A875S3R7</accession>
<dbReference type="RefSeq" id="XP_038777499.1">
    <property type="nucleotide sequence ID" value="XM_038921571.1"/>
</dbReference>
<evidence type="ECO:0000256" key="1">
    <source>
        <dbReference type="SAM" id="Phobius"/>
    </source>
</evidence>
<keyword evidence="1" id="KW-1133">Transmembrane helix</keyword>